<dbReference type="EC" id="2.5.1.74" evidence="8 9"/>
<comment type="pathway">
    <text evidence="8">Quinol/quinone metabolism; menaquinone biosynthesis; menaquinol from 1,4-dihydroxy-2-naphthoate: step 1/2.</text>
</comment>
<keyword evidence="7 8" id="KW-0472">Membrane</keyword>
<dbReference type="RefSeq" id="WP_168092630.1">
    <property type="nucleotide sequence ID" value="NZ_JAATER010000085.1"/>
</dbReference>
<keyword evidence="6 8" id="KW-1133">Transmembrane helix</keyword>
<evidence type="ECO:0000256" key="2">
    <source>
        <dbReference type="ARBA" id="ARBA00022428"/>
    </source>
</evidence>
<dbReference type="GO" id="GO:0009234">
    <property type="term" value="P:menaquinone biosynthetic process"/>
    <property type="evidence" value="ECO:0007669"/>
    <property type="project" value="UniProtKB-UniRule"/>
</dbReference>
<dbReference type="CDD" id="cd13962">
    <property type="entry name" value="PT_UbiA_UBIAD1"/>
    <property type="match status" value="1"/>
</dbReference>
<comment type="subcellular location">
    <subcellularLocation>
        <location evidence="8">Cell membrane</location>
        <topology evidence="8">Multi-pass membrane protein</topology>
    </subcellularLocation>
    <subcellularLocation>
        <location evidence="1">Membrane</location>
        <topology evidence="1">Multi-pass membrane protein</topology>
    </subcellularLocation>
</comment>
<evidence type="ECO:0000256" key="8">
    <source>
        <dbReference type="HAMAP-Rule" id="MF_01937"/>
    </source>
</evidence>
<gene>
    <name evidence="8" type="primary">menA</name>
    <name evidence="10" type="ORF">NQU55_06750</name>
</gene>
<protein>
    <recommendedName>
        <fullName evidence="8 9">1,4-dihydroxy-2-naphthoate octaprenyltransferase</fullName>
        <shortName evidence="8">DHNA-octaprenyltransferase</shortName>
        <ecNumber evidence="8 9">2.5.1.74</ecNumber>
    </recommendedName>
</protein>
<evidence type="ECO:0000256" key="7">
    <source>
        <dbReference type="ARBA" id="ARBA00023136"/>
    </source>
</evidence>
<keyword evidence="2 8" id="KW-0474">Menaquinone biosynthesis</keyword>
<dbReference type="NCBIfam" id="TIGR00751">
    <property type="entry name" value="menA"/>
    <property type="match status" value="1"/>
</dbReference>
<dbReference type="PANTHER" id="PTHR13929:SF0">
    <property type="entry name" value="UBIA PRENYLTRANSFERASE DOMAIN-CONTAINING PROTEIN 1"/>
    <property type="match status" value="1"/>
</dbReference>
<accession>A0A9X2LEI9</accession>
<dbReference type="GO" id="GO:0046428">
    <property type="term" value="F:1,4-dihydroxy-2-naphthoate polyprenyltransferase activity"/>
    <property type="evidence" value="ECO:0007669"/>
    <property type="project" value="UniProtKB-UniRule"/>
</dbReference>
<feature type="transmembrane region" description="Helical" evidence="8">
    <location>
        <begin position="148"/>
        <end position="167"/>
    </location>
</feature>
<dbReference type="NCBIfam" id="NF004751">
    <property type="entry name" value="PRK06080.1-3"/>
    <property type="match status" value="1"/>
</dbReference>
<evidence type="ECO:0000313" key="10">
    <source>
        <dbReference type="EMBL" id="MCQ8769479.1"/>
    </source>
</evidence>
<dbReference type="InterPro" id="IPR000537">
    <property type="entry name" value="UbiA_prenyltransferase"/>
</dbReference>
<keyword evidence="11" id="KW-1185">Reference proteome</keyword>
<reference evidence="10" key="1">
    <citation type="submission" date="2022-06" db="EMBL/GenBank/DDBJ databases">
        <title>WGS of actinobacteria.</title>
        <authorList>
            <person name="Thawai C."/>
        </authorList>
    </citation>
    <scope>NUCLEOTIDE SEQUENCE</scope>
    <source>
        <strain evidence="10">AA8</strain>
    </source>
</reference>
<dbReference type="Proteomes" id="UP001142374">
    <property type="component" value="Unassembled WGS sequence"/>
</dbReference>
<feature type="transmembrane region" description="Helical" evidence="8">
    <location>
        <begin position="227"/>
        <end position="243"/>
    </location>
</feature>
<dbReference type="AlphaFoldDB" id="A0A9X2LEI9"/>
<dbReference type="PANTHER" id="PTHR13929">
    <property type="entry name" value="1,4-DIHYDROXY-2-NAPHTHOATE OCTAPRENYLTRANSFERASE"/>
    <property type="match status" value="1"/>
</dbReference>
<evidence type="ECO:0000256" key="1">
    <source>
        <dbReference type="ARBA" id="ARBA00004141"/>
    </source>
</evidence>
<dbReference type="Pfam" id="PF01040">
    <property type="entry name" value="UbiA"/>
    <property type="match status" value="1"/>
</dbReference>
<dbReference type="InterPro" id="IPR004657">
    <property type="entry name" value="MenA"/>
</dbReference>
<feature type="transmembrane region" description="Helical" evidence="8">
    <location>
        <begin position="107"/>
        <end position="128"/>
    </location>
</feature>
<dbReference type="EMBL" id="JANIID010000004">
    <property type="protein sequence ID" value="MCQ8769479.1"/>
    <property type="molecule type" value="Genomic_DNA"/>
</dbReference>
<comment type="catalytic activity">
    <reaction evidence="8">
        <text>an all-trans-polyprenyl diphosphate + 1,4-dihydroxy-2-naphthoate + H(+) = a 2-demethylmenaquinol + CO2 + diphosphate</text>
        <dbReference type="Rhea" id="RHEA:26478"/>
        <dbReference type="Rhea" id="RHEA-COMP:9563"/>
        <dbReference type="Rhea" id="RHEA-COMP:9564"/>
        <dbReference type="ChEBI" id="CHEBI:11173"/>
        <dbReference type="ChEBI" id="CHEBI:15378"/>
        <dbReference type="ChEBI" id="CHEBI:16526"/>
        <dbReference type="ChEBI" id="CHEBI:33019"/>
        <dbReference type="ChEBI" id="CHEBI:55437"/>
        <dbReference type="ChEBI" id="CHEBI:58914"/>
        <dbReference type="EC" id="2.5.1.74"/>
    </reaction>
</comment>
<evidence type="ECO:0000256" key="9">
    <source>
        <dbReference type="NCBIfam" id="TIGR00751"/>
    </source>
</evidence>
<comment type="function">
    <text evidence="8">Conversion of 1,4-dihydroxy-2-naphthoate (DHNA) to demethylmenaquinone (DMK).</text>
</comment>
<comment type="caution">
    <text evidence="10">The sequence shown here is derived from an EMBL/GenBank/DDBJ whole genome shotgun (WGS) entry which is preliminary data.</text>
</comment>
<dbReference type="GO" id="GO:0005886">
    <property type="term" value="C:plasma membrane"/>
    <property type="evidence" value="ECO:0007669"/>
    <property type="project" value="UniProtKB-SubCell"/>
</dbReference>
<dbReference type="InterPro" id="IPR044878">
    <property type="entry name" value="UbiA_sf"/>
</dbReference>
<dbReference type="Gene3D" id="1.10.357.140">
    <property type="entry name" value="UbiA prenyltransferase"/>
    <property type="match status" value="1"/>
</dbReference>
<keyword evidence="3 8" id="KW-1003">Cell membrane</keyword>
<evidence type="ECO:0000256" key="6">
    <source>
        <dbReference type="ARBA" id="ARBA00022989"/>
    </source>
</evidence>
<keyword evidence="5 8" id="KW-0812">Transmembrane</keyword>
<comment type="caution">
    <text evidence="8">Lacks conserved residue(s) required for the propagation of feature annotation.</text>
</comment>
<evidence type="ECO:0000313" key="11">
    <source>
        <dbReference type="Proteomes" id="UP001142374"/>
    </source>
</evidence>
<name>A0A9X2LEI9_9ACTN</name>
<dbReference type="InterPro" id="IPR026046">
    <property type="entry name" value="UBIAD1"/>
</dbReference>
<comment type="similarity">
    <text evidence="8">Belongs to the MenA family. Type 1 subfamily.</text>
</comment>
<dbReference type="GO" id="GO:0042371">
    <property type="term" value="P:vitamin K biosynthetic process"/>
    <property type="evidence" value="ECO:0007669"/>
    <property type="project" value="TreeGrafter"/>
</dbReference>
<organism evidence="10 11">
    <name type="scientific">Streptomyces telluris</name>
    <dbReference type="NCBI Taxonomy" id="2720021"/>
    <lineage>
        <taxon>Bacteria</taxon>
        <taxon>Bacillati</taxon>
        <taxon>Actinomycetota</taxon>
        <taxon>Actinomycetes</taxon>
        <taxon>Kitasatosporales</taxon>
        <taxon>Streptomycetaceae</taxon>
        <taxon>Streptomyces</taxon>
    </lineage>
</organism>
<dbReference type="HAMAP" id="MF_01937">
    <property type="entry name" value="MenA_1"/>
    <property type="match status" value="1"/>
</dbReference>
<feature type="transmembrane region" description="Helical" evidence="8">
    <location>
        <begin position="280"/>
        <end position="298"/>
    </location>
</feature>
<feature type="transmembrane region" description="Helical" evidence="8">
    <location>
        <begin position="49"/>
        <end position="70"/>
    </location>
</feature>
<evidence type="ECO:0000256" key="4">
    <source>
        <dbReference type="ARBA" id="ARBA00022679"/>
    </source>
</evidence>
<keyword evidence="4 8" id="KW-0808">Transferase</keyword>
<evidence type="ECO:0000256" key="3">
    <source>
        <dbReference type="ARBA" id="ARBA00022475"/>
    </source>
</evidence>
<proteinExistence type="inferred from homology"/>
<evidence type="ECO:0000256" key="5">
    <source>
        <dbReference type="ARBA" id="ARBA00022692"/>
    </source>
</evidence>
<sequence>MTAPVTAHRRPAPGTVRTWVRGARLKTLPVTLAPIAVGTGVAHSLGQVLWWRTALTLLFMLGFVIGTNYFNDYSDGIRGTDDERLGPTRLVGSGQATPRQVLRAGMLLYAVAIVTGAVMAVTVSWWMIPLTAYCGLAGWFYTGGPRPYGYRALGDLSIFLFHGVVMVSATTGIQLGHVPPLALGASVPMGLLSCALLTTNNLRDIRTDAAAGKITVAVLLGERRTRVYYALCVAAAFASALLLSTARPWAALVIAAVPSAVFPLRRVLSGARGSDLIPALEHTCVLLLAFGAVLAIGLSR</sequence>
<dbReference type="PIRSF" id="PIRSF005355">
    <property type="entry name" value="UBIAD1"/>
    <property type="match status" value="1"/>
</dbReference>